<comment type="catalytic activity">
    <reaction evidence="18 19">
        <text>tRNA(Lys) + L-lysine + ATP = L-lysyl-tRNA(Lys) + AMP + diphosphate</text>
        <dbReference type="Rhea" id="RHEA:20792"/>
        <dbReference type="Rhea" id="RHEA-COMP:9696"/>
        <dbReference type="Rhea" id="RHEA-COMP:9697"/>
        <dbReference type="ChEBI" id="CHEBI:30616"/>
        <dbReference type="ChEBI" id="CHEBI:32551"/>
        <dbReference type="ChEBI" id="CHEBI:33019"/>
        <dbReference type="ChEBI" id="CHEBI:78442"/>
        <dbReference type="ChEBI" id="CHEBI:78529"/>
        <dbReference type="ChEBI" id="CHEBI:456215"/>
        <dbReference type="EC" id="6.1.1.6"/>
    </reaction>
</comment>
<dbReference type="OrthoDB" id="9801152at2"/>
<gene>
    <name evidence="19" type="primary">lysS</name>
    <name evidence="22" type="ORF">SAMN04489727_6327</name>
</gene>
<keyword evidence="12" id="KW-0443">Lipid metabolism</keyword>
<name>A0A1H4XTK0_9PSEU</name>
<dbReference type="InterPro" id="IPR004365">
    <property type="entry name" value="NA-bd_OB_tRNA"/>
</dbReference>
<dbReference type="GO" id="GO:0000049">
    <property type="term" value="F:tRNA binding"/>
    <property type="evidence" value="ECO:0007669"/>
    <property type="project" value="TreeGrafter"/>
</dbReference>
<evidence type="ECO:0000256" key="19">
    <source>
        <dbReference type="HAMAP-Rule" id="MF_00252"/>
    </source>
</evidence>
<dbReference type="GO" id="GO:0006430">
    <property type="term" value="P:lysyl-tRNA aminoacylation"/>
    <property type="evidence" value="ECO:0007669"/>
    <property type="project" value="UniProtKB-UniRule"/>
</dbReference>
<dbReference type="InterPro" id="IPR018149">
    <property type="entry name" value="Lys-tRNA-synth_II_C"/>
</dbReference>
<dbReference type="InterPro" id="IPR031553">
    <property type="entry name" value="tRNA-synt_2_TM"/>
</dbReference>
<evidence type="ECO:0000256" key="1">
    <source>
        <dbReference type="ARBA" id="ARBA00004651"/>
    </source>
</evidence>
<feature type="binding site" evidence="19">
    <location>
        <position position="1020"/>
    </location>
    <ligand>
        <name>Mg(2+)</name>
        <dbReference type="ChEBI" id="CHEBI:18420"/>
        <label>2</label>
    </ligand>
</feature>
<feature type="binding site" evidence="19">
    <location>
        <position position="1013"/>
    </location>
    <ligand>
        <name>Mg(2+)</name>
        <dbReference type="ChEBI" id="CHEBI:18420"/>
        <label>1</label>
    </ligand>
</feature>
<evidence type="ECO:0000259" key="21">
    <source>
        <dbReference type="PROSITE" id="PS50862"/>
    </source>
</evidence>
<evidence type="ECO:0000256" key="16">
    <source>
        <dbReference type="ARBA" id="ARBA00024681"/>
    </source>
</evidence>
<dbReference type="HAMAP" id="MF_00252">
    <property type="entry name" value="Lys_tRNA_synth_class2"/>
    <property type="match status" value="1"/>
</dbReference>
<evidence type="ECO:0000256" key="8">
    <source>
        <dbReference type="ARBA" id="ARBA00022723"/>
    </source>
</evidence>
<dbReference type="RefSeq" id="WP_091320106.1">
    <property type="nucleotide sequence ID" value="NZ_FNSO01000004.1"/>
</dbReference>
<dbReference type="GO" id="GO:0005524">
    <property type="term" value="F:ATP binding"/>
    <property type="evidence" value="ECO:0007669"/>
    <property type="project" value="UniProtKB-UniRule"/>
</dbReference>
<dbReference type="GO" id="GO:0000287">
    <property type="term" value="F:magnesium ion binding"/>
    <property type="evidence" value="ECO:0007669"/>
    <property type="project" value="UniProtKB-UniRule"/>
</dbReference>
<comment type="similarity">
    <text evidence="19">Belongs to the class-II aminoacyl-tRNA synthetase family.</text>
</comment>
<keyword evidence="11 20" id="KW-1133">Transmembrane helix</keyword>
<dbReference type="Pfam" id="PF16995">
    <property type="entry name" value="tRNA-synt_2_TM"/>
    <property type="match status" value="1"/>
</dbReference>
<dbReference type="GO" id="GO:0050071">
    <property type="term" value="F:phosphatidylglycerol lysyltransferase activity"/>
    <property type="evidence" value="ECO:0007669"/>
    <property type="project" value="UniProtKB-EC"/>
</dbReference>
<feature type="transmembrane region" description="Helical" evidence="20">
    <location>
        <begin position="132"/>
        <end position="151"/>
    </location>
</feature>
<dbReference type="InterPro" id="IPR004364">
    <property type="entry name" value="Aa-tRNA-synt_II"/>
</dbReference>
<keyword evidence="9 19" id="KW-0547">Nucleotide-binding</keyword>
<dbReference type="PRINTS" id="PR00982">
    <property type="entry name" value="TRNASYNTHLYS"/>
</dbReference>
<dbReference type="NCBIfam" id="NF002821">
    <property type="entry name" value="PRK02983.1"/>
    <property type="match status" value="1"/>
</dbReference>
<dbReference type="InterPro" id="IPR012340">
    <property type="entry name" value="NA-bd_OB-fold"/>
</dbReference>
<keyword evidence="23" id="KW-1185">Reference proteome</keyword>
<evidence type="ECO:0000256" key="12">
    <source>
        <dbReference type="ARBA" id="ARBA00023098"/>
    </source>
</evidence>
<comment type="cofactor">
    <cofactor evidence="19">
        <name>Mg(2+)</name>
        <dbReference type="ChEBI" id="CHEBI:18420"/>
    </cofactor>
    <text evidence="19">Binds 3 Mg(2+) ions per subunit.</text>
</comment>
<evidence type="ECO:0000256" key="3">
    <source>
        <dbReference type="ARBA" id="ARBA00009968"/>
    </source>
</evidence>
<dbReference type="STRING" id="208445.SAMN04489727_6327"/>
<dbReference type="GO" id="GO:0005886">
    <property type="term" value="C:plasma membrane"/>
    <property type="evidence" value="ECO:0007669"/>
    <property type="project" value="UniProtKB-SubCell"/>
</dbReference>
<proteinExistence type="inferred from homology"/>
<evidence type="ECO:0000313" key="23">
    <source>
        <dbReference type="Proteomes" id="UP000199622"/>
    </source>
</evidence>
<evidence type="ECO:0000256" key="10">
    <source>
        <dbReference type="ARBA" id="ARBA00022840"/>
    </source>
</evidence>
<feature type="transmembrane region" description="Helical" evidence="20">
    <location>
        <begin position="163"/>
        <end position="189"/>
    </location>
</feature>
<keyword evidence="19" id="KW-0648">Protein biosynthesis</keyword>
<evidence type="ECO:0000256" key="6">
    <source>
        <dbReference type="ARBA" id="ARBA00022679"/>
    </source>
</evidence>
<evidence type="ECO:0000256" key="7">
    <source>
        <dbReference type="ARBA" id="ARBA00022692"/>
    </source>
</evidence>
<evidence type="ECO:0000256" key="15">
    <source>
        <dbReference type="ARBA" id="ARBA00023268"/>
    </source>
</evidence>
<dbReference type="Pfam" id="PF09924">
    <property type="entry name" value="LPG_synthase_C"/>
    <property type="match status" value="1"/>
</dbReference>
<comment type="similarity">
    <text evidence="3">In the C-terminal section; belongs to the class-II aminoacyl-tRNA synthetase family.</text>
</comment>
<evidence type="ECO:0000256" key="2">
    <source>
        <dbReference type="ARBA" id="ARBA00005270"/>
    </source>
</evidence>
<dbReference type="PANTHER" id="PTHR42918:SF15">
    <property type="entry name" value="LYSINE--TRNA LIGASE, CHLOROPLASTIC_MITOCHONDRIAL"/>
    <property type="match status" value="1"/>
</dbReference>
<dbReference type="Proteomes" id="UP000199622">
    <property type="component" value="Unassembled WGS sequence"/>
</dbReference>
<dbReference type="InterPro" id="IPR024320">
    <property type="entry name" value="LPG_synthase_C"/>
</dbReference>
<reference evidence="23" key="1">
    <citation type="submission" date="2016-10" db="EMBL/GenBank/DDBJ databases">
        <authorList>
            <person name="Varghese N."/>
            <person name="Submissions S."/>
        </authorList>
    </citation>
    <scope>NUCLEOTIDE SEQUENCE [LARGE SCALE GENOMIC DNA]</scope>
    <source>
        <strain evidence="23">DSM 44544</strain>
    </source>
</reference>
<evidence type="ECO:0000256" key="14">
    <source>
        <dbReference type="ARBA" id="ARBA00023251"/>
    </source>
</evidence>
<evidence type="ECO:0000256" key="4">
    <source>
        <dbReference type="ARBA" id="ARBA00022475"/>
    </source>
</evidence>
<dbReference type="EMBL" id="FNSO01000004">
    <property type="protein sequence ID" value="SED08201.1"/>
    <property type="molecule type" value="Genomic_DNA"/>
</dbReference>
<comment type="function">
    <text evidence="16">Catalyzes the production of L-lysyl-tRNA(Lys)transfer and the transfer of a lysyl group from L-lysyl-tRNA(Lys) to membrane-bound phosphatidylglycerol (PG), which produces lysylphosphatidylglycerol (LPG), one of the components of the bacterial membrane with a positive net charge. LPG synthesis contributes to the resistance to cationic antimicrobial peptides (CAMPs) and likely protects M.tuberculosis against the CAMPs produced by competiting microorganisms (bacteriocins). In fact, the modification of anionic phosphatidylglycerol with positively charged L-lysine results in repulsion of the peptides.</text>
</comment>
<dbReference type="InterPro" id="IPR044136">
    <property type="entry name" value="Lys-tRNA-ligase_II_N"/>
</dbReference>
<dbReference type="Pfam" id="PF00152">
    <property type="entry name" value="tRNA-synt_2"/>
    <property type="match status" value="1"/>
</dbReference>
<dbReference type="PROSITE" id="PS50862">
    <property type="entry name" value="AA_TRNA_LIGASE_II"/>
    <property type="match status" value="1"/>
</dbReference>
<keyword evidence="15" id="KW-0511">Multifunctional enzyme</keyword>
<dbReference type="CDD" id="cd04322">
    <property type="entry name" value="LysRS_N"/>
    <property type="match status" value="1"/>
</dbReference>
<feature type="transmembrane region" description="Helical" evidence="20">
    <location>
        <begin position="482"/>
        <end position="500"/>
    </location>
</feature>
<feature type="transmembrane region" description="Helical" evidence="20">
    <location>
        <begin position="88"/>
        <end position="110"/>
    </location>
</feature>
<keyword evidence="13 19" id="KW-0030">Aminoacyl-tRNA synthetase</keyword>
<evidence type="ECO:0000256" key="18">
    <source>
        <dbReference type="ARBA" id="ARBA00048573"/>
    </source>
</evidence>
<comment type="catalytic activity">
    <reaction evidence="17">
        <text>L-lysyl-tRNA(Lys) + a 1,2-diacyl-sn-glycero-3-phospho-(1'-sn-glycerol) = a 1,2-diacyl-sn-glycero-3-phospho-1'-(3'-O-L-lysyl)-sn-glycerol + tRNA(Lys)</text>
        <dbReference type="Rhea" id="RHEA:10668"/>
        <dbReference type="Rhea" id="RHEA-COMP:9696"/>
        <dbReference type="Rhea" id="RHEA-COMP:9697"/>
        <dbReference type="ChEBI" id="CHEBI:64716"/>
        <dbReference type="ChEBI" id="CHEBI:75792"/>
        <dbReference type="ChEBI" id="CHEBI:78442"/>
        <dbReference type="ChEBI" id="CHEBI:78529"/>
        <dbReference type="EC" id="2.3.2.3"/>
    </reaction>
</comment>
<evidence type="ECO:0000256" key="5">
    <source>
        <dbReference type="ARBA" id="ARBA00022598"/>
    </source>
</evidence>
<keyword evidence="8 19" id="KW-0479">Metal-binding</keyword>
<dbReference type="EC" id="6.1.1.6" evidence="19"/>
<comment type="subcellular location">
    <subcellularLocation>
        <location evidence="1">Cell membrane</location>
        <topology evidence="1">Multi-pass membrane protein</topology>
    </subcellularLocation>
    <subcellularLocation>
        <location evidence="19">Cytoplasm</location>
    </subcellularLocation>
</comment>
<dbReference type="GO" id="GO:0046677">
    <property type="term" value="P:response to antibiotic"/>
    <property type="evidence" value="ECO:0007669"/>
    <property type="project" value="UniProtKB-KW"/>
</dbReference>
<feature type="transmembrane region" description="Helical" evidence="20">
    <location>
        <begin position="23"/>
        <end position="45"/>
    </location>
</feature>
<dbReference type="InterPro" id="IPR002313">
    <property type="entry name" value="Lys-tRNA-ligase_II"/>
</dbReference>
<dbReference type="InterPro" id="IPR045864">
    <property type="entry name" value="aa-tRNA-synth_II/BPL/LPL"/>
</dbReference>
<keyword evidence="7 20" id="KW-0812">Transmembrane</keyword>
<keyword evidence="14" id="KW-0046">Antibiotic resistance</keyword>
<dbReference type="SUPFAM" id="SSF55681">
    <property type="entry name" value="Class II aaRS and biotin synthetases"/>
    <property type="match status" value="1"/>
</dbReference>
<dbReference type="PANTHER" id="PTHR42918">
    <property type="entry name" value="LYSYL-TRNA SYNTHETASE"/>
    <property type="match status" value="1"/>
</dbReference>
<keyword evidence="6" id="KW-0808">Transferase</keyword>
<dbReference type="Gene3D" id="2.40.50.140">
    <property type="entry name" value="Nucleic acid-binding proteins"/>
    <property type="match status" value="1"/>
</dbReference>
<feature type="binding site" evidence="19">
    <location>
        <position position="1020"/>
    </location>
    <ligand>
        <name>Mg(2+)</name>
        <dbReference type="ChEBI" id="CHEBI:18420"/>
        <label>1</label>
    </ligand>
</feature>
<dbReference type="GO" id="GO:0005829">
    <property type="term" value="C:cytosol"/>
    <property type="evidence" value="ECO:0007669"/>
    <property type="project" value="TreeGrafter"/>
</dbReference>
<comment type="subunit">
    <text evidence="19">Homodimer.</text>
</comment>
<evidence type="ECO:0000313" key="22">
    <source>
        <dbReference type="EMBL" id="SED08201.1"/>
    </source>
</evidence>
<keyword evidence="4" id="KW-1003">Cell membrane</keyword>
<feature type="transmembrane region" description="Helical" evidence="20">
    <location>
        <begin position="225"/>
        <end position="246"/>
    </location>
</feature>
<dbReference type="GO" id="GO:0004824">
    <property type="term" value="F:lysine-tRNA ligase activity"/>
    <property type="evidence" value="ECO:0007669"/>
    <property type="project" value="UniProtKB-UniRule"/>
</dbReference>
<dbReference type="SUPFAM" id="SSF50249">
    <property type="entry name" value="Nucleic acid-binding proteins"/>
    <property type="match status" value="1"/>
</dbReference>
<protein>
    <recommendedName>
        <fullName evidence="19">Lysine--tRNA ligase</fullName>
        <ecNumber evidence="19">6.1.1.6</ecNumber>
    </recommendedName>
    <alternativeName>
        <fullName evidence="19">Lysyl-tRNA synthetase</fullName>
        <shortName evidence="19">LysRS</shortName>
    </alternativeName>
</protein>
<feature type="domain" description="Aminoacyl-transfer RNA synthetases class-II family profile" evidence="21">
    <location>
        <begin position="795"/>
        <end position="1100"/>
    </location>
</feature>
<keyword evidence="20" id="KW-0472">Membrane</keyword>
<comment type="similarity">
    <text evidence="2">In the N-terminal section; belongs to the LPG synthetase family.</text>
</comment>
<dbReference type="Pfam" id="PF01336">
    <property type="entry name" value="tRNA_anti-codon"/>
    <property type="match status" value="1"/>
</dbReference>
<evidence type="ECO:0000256" key="17">
    <source>
        <dbReference type="ARBA" id="ARBA00047540"/>
    </source>
</evidence>
<evidence type="ECO:0000256" key="20">
    <source>
        <dbReference type="SAM" id="Phobius"/>
    </source>
</evidence>
<dbReference type="Gene3D" id="3.30.930.10">
    <property type="entry name" value="Bira Bifunctional Protein, Domain 2"/>
    <property type="match status" value="1"/>
</dbReference>
<keyword evidence="5 19" id="KW-0436">Ligase</keyword>
<dbReference type="NCBIfam" id="TIGR00499">
    <property type="entry name" value="lysS_bact"/>
    <property type="match status" value="1"/>
</dbReference>
<organism evidence="22 23">
    <name type="scientific">Amycolatopsis tolypomycina</name>
    <dbReference type="NCBI Taxonomy" id="208445"/>
    <lineage>
        <taxon>Bacteria</taxon>
        <taxon>Bacillati</taxon>
        <taxon>Actinomycetota</taxon>
        <taxon>Actinomycetes</taxon>
        <taxon>Pseudonocardiales</taxon>
        <taxon>Pseudonocardiaceae</taxon>
        <taxon>Amycolatopsis</taxon>
    </lineage>
</organism>
<sequence length="1101" mass="119612">MHDVPVRIPGPGARSRLSAVPRVFATALGVIAALCVLSAVSAALGRGFQPVRQFVDDAVFPAPPNVAYGLFLAVLAGAVAGRKRAARTISICLLLAQAAASGLTGLLVALDPDGFLVDDDGQPLALRGWDLWSLWQSCAVAVVALGVLVAAKREFYGRTRPAALRKAVVLFAGLLGVSILLGGALVQVFPGSLRSAGDRWSWAVETVIGGAIQLDITRVGDAPGWVALSVSLFGVVSLFAALLWMLRAQRMTSLLTTEDELAVRRLLAAHGERDSLGYFATRRDKAVVFAPSGEAAITYRVVAGVCLASGDPLGAPDAWQPAIARWLAMCAEYTWSPAVMGAGEEAAEAYVRAGLKAIELGDEAILDVAGYTLAGPDMRPVRQAVTRIERAGYTARVRRHADVPPEQLAAAAALAERWRDTESERGFSMALGRLNDPTDGQCVLVEALDAAGNVRALLSFVPWGRTGLSLDLMRRDRDADNGLMEFMVSALAAGAPALGVRRVSLNFAVFRAVFEEGARIGAGPVLRAWRRLLLFFSRWWQLESLYRSNVKYRPHWEPRFLIFGDRHDLARVGLASAIAEGFLGGGSTTPAHDRDPALLAAVRDAETAERIVDDRPVPASEQTRIRLAKLDELRARGVDPYPVLVPRDTTLAAVAARFPDLVPDTRTGERVAVTGRVMLMRDHGKLCFATLRDWSGDLQVMLAAPDTAEDALRGWRADVDLGDHVAVRGEVITSRRGELSILAESWTLAAKCLHPLPDKHSGLTDPEARVRQRYLDLVVRPRSRELLRARGAAVQALRATLLGRDYLEVETPMLQPVHGGANARPFVTHINAYDMRLYLRIAPELYLKRLCVGGVERVFELGRTFRNEGVSYKHNPEFTMLEAYEAYADYTVMRARCRQLIKAAASAIHGSETAGELDLSGDWPVVPVHQAISEALGEEITSSTPEARLRQLCDAAGIVHNPQWTRGAVVLELYERLVEEQTTGPVFYTDFPADVSPLTRPHRDNPELAERWDLVIKGTEVATAYSELVDPVEQRRRLVAQSLLAAGGDPEAMEVDEDFLTALEYAMPPSGGLGLGVDRLVMLLTGTTIRDTLAFPLVRPE</sequence>
<evidence type="ECO:0000256" key="11">
    <source>
        <dbReference type="ARBA" id="ARBA00022989"/>
    </source>
</evidence>
<dbReference type="InterPro" id="IPR006195">
    <property type="entry name" value="aa-tRNA-synth_II"/>
</dbReference>
<accession>A0A1H4XTK0</accession>
<keyword evidence="19" id="KW-0963">Cytoplasm</keyword>
<dbReference type="NCBIfam" id="NF001756">
    <property type="entry name" value="PRK00484.1"/>
    <property type="match status" value="1"/>
</dbReference>
<feature type="transmembrane region" description="Helical" evidence="20">
    <location>
        <begin position="65"/>
        <end position="81"/>
    </location>
</feature>
<dbReference type="GO" id="GO:0006629">
    <property type="term" value="P:lipid metabolic process"/>
    <property type="evidence" value="ECO:0007669"/>
    <property type="project" value="UniProtKB-KW"/>
</dbReference>
<keyword evidence="19" id="KW-0460">Magnesium</keyword>
<evidence type="ECO:0000256" key="9">
    <source>
        <dbReference type="ARBA" id="ARBA00022741"/>
    </source>
</evidence>
<dbReference type="AlphaFoldDB" id="A0A1H4XTK0"/>
<evidence type="ECO:0000256" key="13">
    <source>
        <dbReference type="ARBA" id="ARBA00023146"/>
    </source>
</evidence>
<keyword evidence="10 19" id="KW-0067">ATP-binding</keyword>